<evidence type="ECO:0000313" key="2">
    <source>
        <dbReference type="Proteomes" id="UP000516349"/>
    </source>
</evidence>
<dbReference type="Pfam" id="PF02082">
    <property type="entry name" value="Rrf2"/>
    <property type="match status" value="1"/>
</dbReference>
<evidence type="ECO:0000313" key="1">
    <source>
        <dbReference type="EMBL" id="QNT79234.1"/>
    </source>
</evidence>
<accession>A0A7H1NTX4</accession>
<dbReference type="RefSeq" id="WP_203413415.1">
    <property type="nucleotide sequence ID" value="NZ_CP060244.1"/>
</dbReference>
<dbReference type="PROSITE" id="PS01332">
    <property type="entry name" value="HTH_RRF2_1"/>
    <property type="match status" value="1"/>
</dbReference>
<dbReference type="InterPro" id="IPR000944">
    <property type="entry name" value="Tscrpt_reg_Rrf2"/>
</dbReference>
<dbReference type="PANTHER" id="PTHR33221:SF13">
    <property type="entry name" value="TRANSCRIPTIONAL REGULATOR-RELATED"/>
    <property type="match status" value="1"/>
</dbReference>
<dbReference type="InterPro" id="IPR036388">
    <property type="entry name" value="WH-like_DNA-bd_sf"/>
</dbReference>
<reference evidence="1 2" key="1">
    <citation type="submission" date="2020-08" db="EMBL/GenBank/DDBJ databases">
        <title>Complete genome sequence of Entomobacter blattae G55GP.</title>
        <authorList>
            <person name="Poehlein A."/>
            <person name="Guzman J."/>
            <person name="Daniel R."/>
            <person name="Vilcinskas A."/>
        </authorList>
    </citation>
    <scope>NUCLEOTIDE SEQUENCE [LARGE SCALE GENOMIC DNA]</scope>
    <source>
        <strain evidence="1 2">G55GP</strain>
    </source>
</reference>
<dbReference type="GO" id="GO:0005829">
    <property type="term" value="C:cytosol"/>
    <property type="evidence" value="ECO:0007669"/>
    <property type="project" value="TreeGrafter"/>
</dbReference>
<dbReference type="Proteomes" id="UP000516349">
    <property type="component" value="Chromosome"/>
</dbReference>
<keyword evidence="2" id="KW-1185">Reference proteome</keyword>
<sequence>MAYISNAVEYGLHCLLYLSESPTGREGYTVRSLAAFQGVPKDYLAKIFTKLHKAGLVIATEGVTGGFVLARPAEEISVLDVIEAIDAHKPFFECRDIREKCALFEEGASPQWATDGVCAIHAVMLEVEKKMKQELDRYTLSSLKKAFVKKAPDEFLDQMDKWFHMFSPQGKMR</sequence>
<dbReference type="PANTHER" id="PTHR33221">
    <property type="entry name" value="WINGED HELIX-TURN-HELIX TRANSCRIPTIONAL REGULATOR, RRF2 FAMILY"/>
    <property type="match status" value="1"/>
</dbReference>
<dbReference type="PROSITE" id="PS51197">
    <property type="entry name" value="HTH_RRF2_2"/>
    <property type="match status" value="1"/>
</dbReference>
<dbReference type="NCBIfam" id="TIGR00738">
    <property type="entry name" value="rrf2_super"/>
    <property type="match status" value="1"/>
</dbReference>
<dbReference type="AlphaFoldDB" id="A0A7H1NTX4"/>
<name>A0A7H1NTX4_9PROT</name>
<dbReference type="InterPro" id="IPR036390">
    <property type="entry name" value="WH_DNA-bd_sf"/>
</dbReference>
<dbReference type="EMBL" id="CP060244">
    <property type="protein sequence ID" value="QNT79234.1"/>
    <property type="molecule type" value="Genomic_DNA"/>
</dbReference>
<protein>
    <submittedName>
        <fullName evidence="1">HTH-type transcriptional repressor NsrR</fullName>
    </submittedName>
</protein>
<dbReference type="GO" id="GO:0003700">
    <property type="term" value="F:DNA-binding transcription factor activity"/>
    <property type="evidence" value="ECO:0007669"/>
    <property type="project" value="TreeGrafter"/>
</dbReference>
<proteinExistence type="predicted"/>
<dbReference type="InterPro" id="IPR030489">
    <property type="entry name" value="TR_Rrf2-type_CS"/>
</dbReference>
<gene>
    <name evidence="1" type="primary">nsrR_1</name>
    <name evidence="1" type="ORF">JGUZn3_20290</name>
</gene>
<dbReference type="SUPFAM" id="SSF46785">
    <property type="entry name" value="Winged helix' DNA-binding domain"/>
    <property type="match status" value="1"/>
</dbReference>
<dbReference type="Gene3D" id="1.10.10.10">
    <property type="entry name" value="Winged helix-like DNA-binding domain superfamily/Winged helix DNA-binding domain"/>
    <property type="match status" value="1"/>
</dbReference>
<dbReference type="KEGG" id="ebla:JGUZn3_20290"/>
<organism evidence="1 2">
    <name type="scientific">Entomobacter blattae</name>
    <dbReference type="NCBI Taxonomy" id="2762277"/>
    <lineage>
        <taxon>Bacteria</taxon>
        <taxon>Pseudomonadati</taxon>
        <taxon>Pseudomonadota</taxon>
        <taxon>Alphaproteobacteria</taxon>
        <taxon>Acetobacterales</taxon>
        <taxon>Acetobacteraceae</taxon>
        <taxon>Entomobacter</taxon>
    </lineage>
</organism>